<evidence type="ECO:0000313" key="2">
    <source>
        <dbReference type="EMBL" id="XDU72581.1"/>
    </source>
</evidence>
<dbReference type="RefSeq" id="WP_369789324.1">
    <property type="nucleotide sequence ID" value="NZ_CP165628.1"/>
</dbReference>
<name>A0AB39VSB5_9GAMM</name>
<gene>
    <name evidence="2" type="ORF">AB3G37_00145</name>
</gene>
<sequence length="343" mass="36950">MMQVGITSTKSSGLAAPLAQARATTPSRAVGKLLAESAAQLGDFPDPPLISSRPVRYNIELNHQITAVQQADDFLARAENQIVELRHAIKSGPHAAIKKQAGELSTLLDARLVLSGHRVDRQLNVTLVGQPQTDFTLPAADTLLSSQQPETLVFAIADARHQLAAVRLPQDAGPHQSLRLLGQCLGRLGVRVSQSAEQPLNFSADEQFAARICQHLTVRGEGGRFPGEQFTPVMLVAGHQLLDSVNNIISKPVKAAAMMDELHRTLQHISEQRQQLSQNREQIRAQFQSMATFKQAGSAQKAAAQIGNKLANAANNFATLSQALSGQANARSAMVKNVLRVTN</sequence>
<protein>
    <recommendedName>
        <fullName evidence="3">Flagellin</fullName>
    </recommendedName>
</protein>
<evidence type="ECO:0008006" key="3">
    <source>
        <dbReference type="Google" id="ProtNLM"/>
    </source>
</evidence>
<dbReference type="AlphaFoldDB" id="A0AB39VSB5"/>
<proteinExistence type="predicted"/>
<accession>A0AB39VSB5</accession>
<dbReference type="EMBL" id="CP165628">
    <property type="protein sequence ID" value="XDU72581.1"/>
    <property type="molecule type" value="Genomic_DNA"/>
</dbReference>
<keyword evidence="1" id="KW-0175">Coiled coil</keyword>
<evidence type="ECO:0000256" key="1">
    <source>
        <dbReference type="SAM" id="Coils"/>
    </source>
</evidence>
<feature type="coiled-coil region" evidence="1">
    <location>
        <begin position="259"/>
        <end position="286"/>
    </location>
</feature>
<reference evidence="2" key="1">
    <citation type="submission" date="2024-07" db="EMBL/GenBank/DDBJ databases">
        <authorList>
            <person name="Biller S.J."/>
        </authorList>
    </citation>
    <scope>NUCLEOTIDE SEQUENCE</scope>
    <source>
        <strain evidence="2">WC2420</strain>
    </source>
</reference>
<organism evidence="2">
    <name type="scientific">Rouxiella sp. WC2420</name>
    <dbReference type="NCBI Taxonomy" id="3234145"/>
    <lineage>
        <taxon>Bacteria</taxon>
        <taxon>Pseudomonadati</taxon>
        <taxon>Pseudomonadota</taxon>
        <taxon>Gammaproteobacteria</taxon>
        <taxon>Enterobacterales</taxon>
        <taxon>Yersiniaceae</taxon>
        <taxon>Rouxiella</taxon>
    </lineage>
</organism>